<protein>
    <submittedName>
        <fullName evidence="1">Uncharacterized protein</fullName>
    </submittedName>
</protein>
<evidence type="ECO:0000313" key="1">
    <source>
        <dbReference type="EMBL" id="GBN18385.1"/>
    </source>
</evidence>
<comment type="caution">
    <text evidence="1">The sequence shown here is derived from an EMBL/GenBank/DDBJ whole genome shotgun (WGS) entry which is preliminary data.</text>
</comment>
<reference evidence="1 2" key="1">
    <citation type="journal article" date="2019" name="Sci. Rep.">
        <title>Orb-weaving spider Araneus ventricosus genome elucidates the spidroin gene catalogue.</title>
        <authorList>
            <person name="Kono N."/>
            <person name="Nakamura H."/>
            <person name="Ohtoshi R."/>
            <person name="Moran D.A.P."/>
            <person name="Shinohara A."/>
            <person name="Yoshida Y."/>
            <person name="Fujiwara M."/>
            <person name="Mori M."/>
            <person name="Tomita M."/>
            <person name="Arakawa K."/>
        </authorList>
    </citation>
    <scope>NUCLEOTIDE SEQUENCE [LARGE SCALE GENOMIC DNA]</scope>
</reference>
<sequence>MRVPDVIPPPSTKEICSSVGHSAGCAAQPVSLFFYLSRNESCQSVRKGNVKSLNGCDSGLKLELEEEKRNSKYDLERRGSVCFCKSKQELSLDDVELPFDSWI</sequence>
<dbReference type="AlphaFoldDB" id="A0A4Y2LU94"/>
<accession>A0A4Y2LU94</accession>
<keyword evidence="2" id="KW-1185">Reference proteome</keyword>
<organism evidence="1 2">
    <name type="scientific">Araneus ventricosus</name>
    <name type="common">Orbweaver spider</name>
    <name type="synonym">Epeira ventricosa</name>
    <dbReference type="NCBI Taxonomy" id="182803"/>
    <lineage>
        <taxon>Eukaryota</taxon>
        <taxon>Metazoa</taxon>
        <taxon>Ecdysozoa</taxon>
        <taxon>Arthropoda</taxon>
        <taxon>Chelicerata</taxon>
        <taxon>Arachnida</taxon>
        <taxon>Araneae</taxon>
        <taxon>Araneomorphae</taxon>
        <taxon>Entelegynae</taxon>
        <taxon>Araneoidea</taxon>
        <taxon>Araneidae</taxon>
        <taxon>Araneus</taxon>
    </lineage>
</organism>
<dbReference type="EMBL" id="BGPR01006372">
    <property type="protein sequence ID" value="GBN18385.1"/>
    <property type="molecule type" value="Genomic_DNA"/>
</dbReference>
<proteinExistence type="predicted"/>
<gene>
    <name evidence="1" type="ORF">AVEN_67314_1</name>
</gene>
<name>A0A4Y2LU94_ARAVE</name>
<evidence type="ECO:0000313" key="2">
    <source>
        <dbReference type="Proteomes" id="UP000499080"/>
    </source>
</evidence>
<dbReference type="Proteomes" id="UP000499080">
    <property type="component" value="Unassembled WGS sequence"/>
</dbReference>